<name>A0A2R4MHG6_9HYPH</name>
<proteinExistence type="predicted"/>
<evidence type="ECO:0000259" key="3">
    <source>
        <dbReference type="SMART" id="SM00062"/>
    </source>
</evidence>
<protein>
    <submittedName>
        <fullName evidence="4">Histidine-binding periplasmic protein</fullName>
    </submittedName>
</protein>
<dbReference type="PANTHER" id="PTHR35936:SF35">
    <property type="entry name" value="L-CYSTINE-BINDING PROTEIN TCYJ"/>
    <property type="match status" value="1"/>
</dbReference>
<feature type="domain" description="Solute-binding protein family 3/N-terminal" evidence="3">
    <location>
        <begin position="53"/>
        <end position="276"/>
    </location>
</feature>
<accession>A0A2R4MHG6</accession>
<feature type="signal peptide" evidence="2">
    <location>
        <begin position="1"/>
        <end position="30"/>
    </location>
</feature>
<gene>
    <name evidence="4" type="ORF">MXMO3_02937</name>
</gene>
<organism evidence="4 5">
    <name type="scientific">Maritalea myrionectae</name>
    <dbReference type="NCBI Taxonomy" id="454601"/>
    <lineage>
        <taxon>Bacteria</taxon>
        <taxon>Pseudomonadati</taxon>
        <taxon>Pseudomonadota</taxon>
        <taxon>Alphaproteobacteria</taxon>
        <taxon>Hyphomicrobiales</taxon>
        <taxon>Devosiaceae</taxon>
        <taxon>Maritalea</taxon>
    </lineage>
</organism>
<evidence type="ECO:0000256" key="1">
    <source>
        <dbReference type="ARBA" id="ARBA00022729"/>
    </source>
</evidence>
<keyword evidence="5" id="KW-1185">Reference proteome</keyword>
<dbReference type="InterPro" id="IPR001638">
    <property type="entry name" value="Solute-binding_3/MltF_N"/>
</dbReference>
<feature type="chain" id="PRO_5015360966" evidence="2">
    <location>
        <begin position="31"/>
        <end position="279"/>
    </location>
</feature>
<evidence type="ECO:0000313" key="5">
    <source>
        <dbReference type="Proteomes" id="UP000258927"/>
    </source>
</evidence>
<keyword evidence="1 2" id="KW-0732">Signal</keyword>
<evidence type="ECO:0000313" key="4">
    <source>
        <dbReference type="EMBL" id="AVX05445.1"/>
    </source>
</evidence>
<dbReference type="STRING" id="1122213.GCA_000423365_00579"/>
<evidence type="ECO:0000256" key="2">
    <source>
        <dbReference type="SAM" id="SignalP"/>
    </source>
</evidence>
<sequence length="279" mass="30965">MDKYLNRLVKSALSTTVGFVCFVFASLALAQNLPNHVDLDAHEDVFNASQVGAIRFLTTTDFPPLNFRNSQGELAGFHIELAEAICVELDVKCTMQSWPWEQLVTALNNNQGDAVIAAIAINADSVAKMDFSQAYLKFPARFVTRAEGQLPSGEAIKNKVAVREGSAQAKFLAKHFKALDAVAFDNEQQALEAVKFADVDRAFVDGMRASFWLNENPECCTFADGPYFSNEAFGSGLTIAVKRGNEATRRAINIGLRRVQENGKFTELYLKWFPVNFYR</sequence>
<dbReference type="AlphaFoldDB" id="A0A2R4MHG6"/>
<dbReference type="Gene3D" id="3.40.190.10">
    <property type="entry name" value="Periplasmic binding protein-like II"/>
    <property type="match status" value="2"/>
</dbReference>
<dbReference type="SMART" id="SM00062">
    <property type="entry name" value="PBPb"/>
    <property type="match status" value="1"/>
</dbReference>
<dbReference type="Pfam" id="PF00497">
    <property type="entry name" value="SBP_bac_3"/>
    <property type="match status" value="1"/>
</dbReference>
<dbReference type="PANTHER" id="PTHR35936">
    <property type="entry name" value="MEMBRANE-BOUND LYTIC MUREIN TRANSGLYCOSYLASE F"/>
    <property type="match status" value="1"/>
</dbReference>
<reference evidence="4 5" key="1">
    <citation type="submission" date="2017-05" db="EMBL/GenBank/DDBJ databases">
        <title>Genome Analysis of Maritalea myrionectae HL2708#5.</title>
        <authorList>
            <consortium name="Cotde Inc.-PKNU"/>
            <person name="Jang D."/>
            <person name="Oh H.-M."/>
        </authorList>
    </citation>
    <scope>NUCLEOTIDE SEQUENCE [LARGE SCALE GENOMIC DNA]</scope>
    <source>
        <strain evidence="4 5">HL2708#5</strain>
    </source>
</reference>
<dbReference type="SUPFAM" id="SSF53850">
    <property type="entry name" value="Periplasmic binding protein-like II"/>
    <property type="match status" value="1"/>
</dbReference>
<dbReference type="KEGG" id="mmyr:MXMO3_02937"/>
<dbReference type="Proteomes" id="UP000258927">
    <property type="component" value="Chromosome"/>
</dbReference>
<dbReference type="EMBL" id="CP021330">
    <property type="protein sequence ID" value="AVX05445.1"/>
    <property type="molecule type" value="Genomic_DNA"/>
</dbReference>